<dbReference type="InterPro" id="IPR029025">
    <property type="entry name" value="T3SS_substrate_exporter_C"/>
</dbReference>
<dbReference type="Proteomes" id="UP001242480">
    <property type="component" value="Unassembled WGS sequence"/>
</dbReference>
<dbReference type="EMBL" id="JAUSVX010000017">
    <property type="protein sequence ID" value="MDQ0473557.1"/>
    <property type="molecule type" value="Genomic_DNA"/>
</dbReference>
<keyword evidence="2" id="KW-0966">Cell projection</keyword>
<evidence type="ECO:0000256" key="1">
    <source>
        <dbReference type="ARBA" id="ARBA00010690"/>
    </source>
</evidence>
<organism evidence="2 3">
    <name type="scientific">Labrys wisconsinensis</name>
    <dbReference type="NCBI Taxonomy" id="425677"/>
    <lineage>
        <taxon>Bacteria</taxon>
        <taxon>Pseudomonadati</taxon>
        <taxon>Pseudomonadota</taxon>
        <taxon>Alphaproteobacteria</taxon>
        <taxon>Hyphomicrobiales</taxon>
        <taxon>Xanthobacteraceae</taxon>
        <taxon>Labrys</taxon>
    </lineage>
</organism>
<dbReference type="PANTHER" id="PTHR30531">
    <property type="entry name" value="FLAGELLAR BIOSYNTHETIC PROTEIN FLHB"/>
    <property type="match status" value="1"/>
</dbReference>
<sequence>MTAARRTAVALEYRHAGVPRLTAKGQGAVAAAIVETARAAGVAVEENPALAEALARVELDEQIPEALYRAVAEVLVFVLRATGHLPGGAQRPACGEASLRKS</sequence>
<keyword evidence="3" id="KW-1185">Reference proteome</keyword>
<dbReference type="Pfam" id="PF01312">
    <property type="entry name" value="Bac_export_2"/>
    <property type="match status" value="1"/>
</dbReference>
<evidence type="ECO:0000313" key="3">
    <source>
        <dbReference type="Proteomes" id="UP001242480"/>
    </source>
</evidence>
<dbReference type="InterPro" id="IPR006135">
    <property type="entry name" value="T3SS_substrate_exporter"/>
</dbReference>
<protein>
    <submittedName>
        <fullName evidence="2">Flagellar biosynthesis protein</fullName>
    </submittedName>
</protein>
<name>A0ABU0JGZ0_9HYPH</name>
<evidence type="ECO:0000313" key="2">
    <source>
        <dbReference type="EMBL" id="MDQ0473557.1"/>
    </source>
</evidence>
<dbReference type="SUPFAM" id="SSF160544">
    <property type="entry name" value="EscU C-terminal domain-like"/>
    <property type="match status" value="1"/>
</dbReference>
<keyword evidence="2" id="KW-0282">Flagellum</keyword>
<dbReference type="RefSeq" id="WP_307282019.1">
    <property type="nucleotide sequence ID" value="NZ_JAUSVX010000017.1"/>
</dbReference>
<comment type="similarity">
    <text evidence="1">Belongs to the type III secretion exporter family.</text>
</comment>
<dbReference type="Gene3D" id="3.40.1690.10">
    <property type="entry name" value="secretion proteins EscU"/>
    <property type="match status" value="1"/>
</dbReference>
<comment type="caution">
    <text evidence="2">The sequence shown here is derived from an EMBL/GenBank/DDBJ whole genome shotgun (WGS) entry which is preliminary data.</text>
</comment>
<proteinExistence type="inferred from homology"/>
<reference evidence="2 3" key="1">
    <citation type="submission" date="2023-07" db="EMBL/GenBank/DDBJ databases">
        <title>Genomic Encyclopedia of Type Strains, Phase IV (KMG-IV): sequencing the most valuable type-strain genomes for metagenomic binning, comparative biology and taxonomic classification.</title>
        <authorList>
            <person name="Goeker M."/>
        </authorList>
    </citation>
    <scope>NUCLEOTIDE SEQUENCE [LARGE SCALE GENOMIC DNA]</scope>
    <source>
        <strain evidence="2 3">DSM 19619</strain>
    </source>
</reference>
<gene>
    <name evidence="2" type="ORF">QO011_006593</name>
</gene>
<accession>A0ABU0JGZ0</accession>
<dbReference type="PANTHER" id="PTHR30531:SF12">
    <property type="entry name" value="FLAGELLAR BIOSYNTHETIC PROTEIN FLHB"/>
    <property type="match status" value="1"/>
</dbReference>
<keyword evidence="2" id="KW-0969">Cilium</keyword>